<feature type="transmembrane region" description="Helical" evidence="11">
    <location>
        <begin position="566"/>
        <end position="585"/>
    </location>
</feature>
<dbReference type="SUPFAM" id="SSF53448">
    <property type="entry name" value="Nucleotide-diphospho-sugar transferases"/>
    <property type="match status" value="1"/>
</dbReference>
<feature type="transmembrane region" description="Helical" evidence="11">
    <location>
        <begin position="20"/>
        <end position="42"/>
    </location>
</feature>
<accession>A0A397Y8Y0</accession>
<dbReference type="AlphaFoldDB" id="A0A397Y8Y0"/>
<evidence type="ECO:0000256" key="10">
    <source>
        <dbReference type="PIRSR" id="PIRSR605150-3"/>
    </source>
</evidence>
<gene>
    <name evidence="12" type="ORF">BRARA_H00506</name>
</gene>
<keyword evidence="3" id="KW-0808">Transferase</keyword>
<reference evidence="12 13" key="1">
    <citation type="submission" date="2018-06" db="EMBL/GenBank/DDBJ databases">
        <title>WGS assembly of Brassica rapa FPsc.</title>
        <authorList>
            <person name="Bowman J."/>
            <person name="Kohchi T."/>
            <person name="Yamato K."/>
            <person name="Jenkins J."/>
            <person name="Shu S."/>
            <person name="Ishizaki K."/>
            <person name="Yamaoka S."/>
            <person name="Nishihama R."/>
            <person name="Nakamura Y."/>
            <person name="Berger F."/>
            <person name="Adam C."/>
            <person name="Aki S."/>
            <person name="Althoff F."/>
            <person name="Araki T."/>
            <person name="Arteaga-Vazquez M."/>
            <person name="Balasubrmanian S."/>
            <person name="Bauer D."/>
            <person name="Boehm C."/>
            <person name="Briginshaw L."/>
            <person name="Caballero-Perez J."/>
            <person name="Catarino B."/>
            <person name="Chen F."/>
            <person name="Chiyoda S."/>
            <person name="Chovatia M."/>
            <person name="Davies K."/>
            <person name="Delmans M."/>
            <person name="Demura T."/>
            <person name="Dierschke T."/>
            <person name="Dolan L."/>
            <person name="Dorantes-Acosta A."/>
            <person name="Eklund D."/>
            <person name="Florent S."/>
            <person name="Flores-Sandoval E."/>
            <person name="Fujiyama A."/>
            <person name="Fukuzawa H."/>
            <person name="Galik B."/>
            <person name="Grimanelli D."/>
            <person name="Grimwood J."/>
            <person name="Grossniklaus U."/>
            <person name="Hamada T."/>
            <person name="Haseloff J."/>
            <person name="Hetherington A."/>
            <person name="Higo A."/>
            <person name="Hirakawa Y."/>
            <person name="Hundley H."/>
            <person name="Ikeda Y."/>
            <person name="Inoue K."/>
            <person name="Inoue S."/>
            <person name="Ishida S."/>
            <person name="Jia Q."/>
            <person name="Kakita M."/>
            <person name="Kanazawa T."/>
            <person name="Kawai Y."/>
            <person name="Kawashima T."/>
            <person name="Kennedy M."/>
            <person name="Kinose K."/>
            <person name="Kinoshita T."/>
            <person name="Kohara Y."/>
            <person name="Koide E."/>
            <person name="Komatsu K."/>
            <person name="Kopischke S."/>
            <person name="Kubo M."/>
            <person name="Kyozuka J."/>
            <person name="Lagercrantz U."/>
            <person name="Lin S."/>
            <person name="Lindquist E."/>
            <person name="Lipzen A."/>
            <person name="Lu C."/>
            <person name="Luna E."/>
            <person name="Martienssen R."/>
            <person name="Minamino N."/>
            <person name="Mizutani M."/>
            <person name="Mizutani M."/>
            <person name="Mochizuki N."/>
            <person name="Monte I."/>
            <person name="Mosher R."/>
            <person name="Nagasaki H."/>
            <person name="Nakagami H."/>
            <person name="Naramoto S."/>
            <person name="Nishitani K."/>
            <person name="Ohtani M."/>
            <person name="Okamoto T."/>
            <person name="Okumura M."/>
            <person name="Phillips J."/>
            <person name="Pollak B."/>
            <person name="Reinders A."/>
            <person name="Roevekamp M."/>
            <person name="Sano R."/>
            <person name="Sawa S."/>
            <person name="Schmid M."/>
            <person name="Shirakawa M."/>
            <person name="Solano R."/>
            <person name="Spunde A."/>
            <person name="Suetsugu N."/>
            <person name="Sugano S."/>
            <person name="Sugiyama A."/>
            <person name="Sun R."/>
            <person name="Suzuki Y."/>
            <person name="Takenaka M."/>
            <person name="Takezawa D."/>
            <person name="Tomogane H."/>
            <person name="Tsuzuki M."/>
            <person name="Ueda T."/>
            <person name="Umeda M."/>
            <person name="Ward J."/>
            <person name="Watanabe Y."/>
            <person name="Yazaki K."/>
            <person name="Yokoyama R."/>
            <person name="Yoshitake Y."/>
            <person name="Yotsui I."/>
            <person name="Zachgo S."/>
            <person name="Schmutz J."/>
        </authorList>
    </citation>
    <scope>NUCLEOTIDE SEQUENCE [LARGE SCALE GENOMIC DNA]</scope>
    <source>
        <strain evidence="13">cv. B-3</strain>
    </source>
</reference>
<evidence type="ECO:0000256" key="8">
    <source>
        <dbReference type="PIRSR" id="PIRSR605150-1"/>
    </source>
</evidence>
<proteinExistence type="predicted"/>
<evidence type="ECO:0000256" key="1">
    <source>
        <dbReference type="ARBA" id="ARBA00004127"/>
    </source>
</evidence>
<keyword evidence="6 11" id="KW-0472">Membrane</keyword>
<dbReference type="GO" id="GO:0030244">
    <property type="term" value="P:cellulose biosynthetic process"/>
    <property type="evidence" value="ECO:0007669"/>
    <property type="project" value="InterPro"/>
</dbReference>
<feature type="active site" evidence="8">
    <location>
        <position position="457"/>
    </location>
</feature>
<dbReference type="GO" id="GO:0071555">
    <property type="term" value="P:cell wall organization"/>
    <property type="evidence" value="ECO:0007669"/>
    <property type="project" value="UniProtKB-KW"/>
</dbReference>
<evidence type="ECO:0008006" key="14">
    <source>
        <dbReference type="Google" id="ProtNLM"/>
    </source>
</evidence>
<dbReference type="InterPro" id="IPR029044">
    <property type="entry name" value="Nucleotide-diphossugar_trans"/>
</dbReference>
<keyword evidence="5 11" id="KW-1133">Transmembrane helix</keyword>
<feature type="binding site" evidence="9">
    <location>
        <position position="107"/>
    </location>
    <ligand>
        <name>UDP-alpha-D-glucose</name>
        <dbReference type="ChEBI" id="CHEBI:58885"/>
    </ligand>
</feature>
<evidence type="ECO:0000313" key="12">
    <source>
        <dbReference type="EMBL" id="RID49727.1"/>
    </source>
</evidence>
<feature type="binding site" evidence="10">
    <location>
        <position position="270"/>
    </location>
    <ligand>
        <name>Mn(2+)</name>
        <dbReference type="ChEBI" id="CHEBI:29035"/>
    </ligand>
</feature>
<evidence type="ECO:0000256" key="7">
    <source>
        <dbReference type="ARBA" id="ARBA00023316"/>
    </source>
</evidence>
<name>A0A397Y8Y0_BRACM</name>
<sequence>MTVSSSSFPPLCEKISHTSFFLRVVDLTILGLLFSLLLYRILHMRENDNVWLVAFLCESGFTFIWLIITCIKWSPAEDKPYPNRLDERICDLPSVDMFVPTANPVREPPIIVANTVLSLLALNYPANKLACYVSDDGCSPLTYFSLKETSKFAKIWVPFCKKYNVRVRAPFRYFLNPLVAAYDSEFRKDWKMTKREYEKLRRKVEDSTGDSFLLDGDDELETFSNAKPNNHSTIVKVVWENKGGVGDEKEVPHLVYISREKRPDYVHHYKSGAMNFLLRVSGLMTNAPYMLNVDCDMYANEADVVRQAMCVFLQKSKSPDRCAFVQFPQEFYDSNSDELAVYLGRGVAGIQGPLYCGSGCFHTRRVMYGLSPDNLENNGDLSSSATKFLDEDSLARKFGSSKELVISIVEALQGKSNPKTSLTDFIEAAQMVGHCHYEHQTNWGKTLGCLYDSVAEDMNTSIGIHLRGWSSSYICPDPPAFLGSTPSVGFEAIVQQRRWGTGAIEVLFNKQSPLRGMFSSKIRFRQRLAYLWVLMCLRSIPELFYCLLPAYCLLRNTALYPKGPCLAITVTIVVMHCLYTLWQFINNGFSVRSWYVSQSLWRILATCGWLFSIHDILLKLLGISNVGFVVAKKTTPKTMPISGYEPIQRQDDGPNSCYIHKFEFDNSCHFVPGTFIMLVNMAALASNFVGLQRSCCHHEGGRSGLAENCACILVILLFLPFLKGLFAKGKYGIPLSTLSKAAVLAMIFVVFAVGY</sequence>
<dbReference type="GO" id="GO:0016760">
    <property type="term" value="F:cellulose synthase (UDP-forming) activity"/>
    <property type="evidence" value="ECO:0007669"/>
    <property type="project" value="InterPro"/>
</dbReference>
<keyword evidence="2" id="KW-0328">Glycosyltransferase</keyword>
<protein>
    <recommendedName>
        <fullName evidence="14">Glycosyltransferase 2-like domain-containing protein</fullName>
    </recommendedName>
</protein>
<evidence type="ECO:0000256" key="4">
    <source>
        <dbReference type="ARBA" id="ARBA00022692"/>
    </source>
</evidence>
<feature type="transmembrane region" description="Helical" evidence="11">
    <location>
        <begin position="529"/>
        <end position="554"/>
    </location>
</feature>
<dbReference type="InterPro" id="IPR005150">
    <property type="entry name" value="Cellulose_synth"/>
</dbReference>
<feature type="transmembrane region" description="Helical" evidence="11">
    <location>
        <begin position="49"/>
        <end position="68"/>
    </location>
</feature>
<feature type="transmembrane region" description="Helical" evidence="11">
    <location>
        <begin position="733"/>
        <end position="753"/>
    </location>
</feature>
<dbReference type="GO" id="GO:0012505">
    <property type="term" value="C:endomembrane system"/>
    <property type="evidence" value="ECO:0007669"/>
    <property type="project" value="UniProtKB-SubCell"/>
</dbReference>
<evidence type="ECO:0000256" key="5">
    <source>
        <dbReference type="ARBA" id="ARBA00022989"/>
    </source>
</evidence>
<dbReference type="PANTHER" id="PTHR13301">
    <property type="entry name" value="X-BOX TRANSCRIPTION FACTOR-RELATED"/>
    <property type="match status" value="1"/>
</dbReference>
<evidence type="ECO:0000256" key="11">
    <source>
        <dbReference type="SAM" id="Phobius"/>
    </source>
</evidence>
<dbReference type="Gene3D" id="3.90.550.10">
    <property type="entry name" value="Spore Coat Polysaccharide Biosynthesis Protein SpsA, Chain A"/>
    <property type="match status" value="2"/>
</dbReference>
<dbReference type="GO" id="GO:0016020">
    <property type="term" value="C:membrane"/>
    <property type="evidence" value="ECO:0007669"/>
    <property type="project" value="InterPro"/>
</dbReference>
<keyword evidence="4 11" id="KW-0812">Transmembrane</keyword>
<comment type="subcellular location">
    <subcellularLocation>
        <location evidence="1">Endomembrane system</location>
        <topology evidence="1">Multi-pass membrane protein</topology>
    </subcellularLocation>
</comment>
<evidence type="ECO:0000313" key="13">
    <source>
        <dbReference type="Proteomes" id="UP000264353"/>
    </source>
</evidence>
<feature type="transmembrane region" description="Helical" evidence="11">
    <location>
        <begin position="670"/>
        <end position="691"/>
    </location>
</feature>
<dbReference type="Pfam" id="PF03552">
    <property type="entry name" value="Cellulose_synt"/>
    <property type="match status" value="2"/>
</dbReference>
<feature type="binding site" evidence="10">
    <location>
        <position position="294"/>
    </location>
    <ligand>
        <name>Mn(2+)</name>
        <dbReference type="ChEBI" id="CHEBI:29035"/>
    </ligand>
</feature>
<feature type="active site" evidence="8">
    <location>
        <position position="136"/>
    </location>
</feature>
<evidence type="ECO:0000256" key="2">
    <source>
        <dbReference type="ARBA" id="ARBA00022676"/>
    </source>
</evidence>
<keyword evidence="7" id="KW-0961">Cell wall biogenesis/degradation</keyword>
<dbReference type="EMBL" id="CM010635">
    <property type="protein sequence ID" value="RID49727.1"/>
    <property type="molecule type" value="Genomic_DNA"/>
</dbReference>
<evidence type="ECO:0000256" key="3">
    <source>
        <dbReference type="ARBA" id="ARBA00022679"/>
    </source>
</evidence>
<feature type="binding site" evidence="9">
    <location>
        <position position="136"/>
    </location>
    <ligand>
        <name>UDP-alpha-D-glucose</name>
        <dbReference type="ChEBI" id="CHEBI:58885"/>
    </ligand>
</feature>
<feature type="transmembrane region" description="Helical" evidence="11">
    <location>
        <begin position="703"/>
        <end position="721"/>
    </location>
</feature>
<dbReference type="Proteomes" id="UP000264353">
    <property type="component" value="Chromosome A8"/>
</dbReference>
<evidence type="ECO:0000256" key="9">
    <source>
        <dbReference type="PIRSR" id="PIRSR605150-2"/>
    </source>
</evidence>
<evidence type="ECO:0000256" key="6">
    <source>
        <dbReference type="ARBA" id="ARBA00023136"/>
    </source>
</evidence>
<organism evidence="12 13">
    <name type="scientific">Brassica campestris</name>
    <name type="common">Field mustard</name>
    <dbReference type="NCBI Taxonomy" id="3711"/>
    <lineage>
        <taxon>Eukaryota</taxon>
        <taxon>Viridiplantae</taxon>
        <taxon>Streptophyta</taxon>
        <taxon>Embryophyta</taxon>
        <taxon>Tracheophyta</taxon>
        <taxon>Spermatophyta</taxon>
        <taxon>Magnoliopsida</taxon>
        <taxon>eudicotyledons</taxon>
        <taxon>Gunneridae</taxon>
        <taxon>Pentapetalae</taxon>
        <taxon>rosids</taxon>
        <taxon>malvids</taxon>
        <taxon>Brassicales</taxon>
        <taxon>Brassicaceae</taxon>
        <taxon>Brassiceae</taxon>
        <taxon>Brassica</taxon>
    </lineage>
</organism>